<gene>
    <name evidence="2" type="ORF">DCF82_00540</name>
</gene>
<dbReference type="CDD" id="cd00130">
    <property type="entry name" value="PAS"/>
    <property type="match status" value="1"/>
</dbReference>
<feature type="non-terminal residue" evidence="2">
    <location>
        <position position="103"/>
    </location>
</feature>
<feature type="domain" description="PAS fold-3" evidence="1">
    <location>
        <begin position="6"/>
        <end position="91"/>
    </location>
</feature>
<name>A0A3B8WI23_MARNT</name>
<dbReference type="PANTHER" id="PTHR24422">
    <property type="entry name" value="CHEMOTAXIS PROTEIN METHYLTRANSFERASE"/>
    <property type="match status" value="1"/>
</dbReference>
<dbReference type="AlphaFoldDB" id="A0A3B8WI23"/>
<dbReference type="Pfam" id="PF08447">
    <property type="entry name" value="PAS_3"/>
    <property type="match status" value="1"/>
</dbReference>
<dbReference type="InterPro" id="IPR035965">
    <property type="entry name" value="PAS-like_dom_sf"/>
</dbReference>
<dbReference type="EMBL" id="DLYI01000007">
    <property type="protein sequence ID" value="HAC26305.1"/>
    <property type="molecule type" value="Genomic_DNA"/>
</dbReference>
<sequence length="103" mass="12262">LHGHVLTANHLFLDAMGYRLDEIKGKHHRIFCPPEVYNSPNYEQFWQRLRNGDFVAERFKRVDKAGREVWLEASYNPLMNARDELYKVVKFATVITEQVLQER</sequence>
<dbReference type="SUPFAM" id="SSF55785">
    <property type="entry name" value="PYP-like sensor domain (PAS domain)"/>
    <property type="match status" value="1"/>
</dbReference>
<comment type="caution">
    <text evidence="2">The sequence shown here is derived from an EMBL/GenBank/DDBJ whole genome shotgun (WGS) entry which is preliminary data.</text>
</comment>
<feature type="non-terminal residue" evidence="2">
    <location>
        <position position="1"/>
    </location>
</feature>
<dbReference type="InterPro" id="IPR050903">
    <property type="entry name" value="Bact_Chemotaxis_MeTrfase"/>
</dbReference>
<evidence type="ECO:0000313" key="3">
    <source>
        <dbReference type="Proteomes" id="UP000261325"/>
    </source>
</evidence>
<dbReference type="InterPro" id="IPR000014">
    <property type="entry name" value="PAS"/>
</dbReference>
<dbReference type="Proteomes" id="UP000261325">
    <property type="component" value="Unassembled WGS sequence"/>
</dbReference>
<dbReference type="PANTHER" id="PTHR24422:SF10">
    <property type="entry name" value="CHEMOTAXIS PROTEIN METHYLTRANSFERASE 2"/>
    <property type="match status" value="1"/>
</dbReference>
<dbReference type="Gene3D" id="3.30.450.20">
    <property type="entry name" value="PAS domain"/>
    <property type="match status" value="1"/>
</dbReference>
<dbReference type="NCBIfam" id="TIGR00229">
    <property type="entry name" value="sensory_box"/>
    <property type="match status" value="1"/>
</dbReference>
<proteinExistence type="predicted"/>
<organism evidence="2 3">
    <name type="scientific">Marinobacter nauticus</name>
    <name type="common">Marinobacter hydrocarbonoclasticus</name>
    <name type="synonym">Marinobacter aquaeolei</name>
    <dbReference type="NCBI Taxonomy" id="2743"/>
    <lineage>
        <taxon>Bacteria</taxon>
        <taxon>Pseudomonadati</taxon>
        <taxon>Pseudomonadota</taxon>
        <taxon>Gammaproteobacteria</taxon>
        <taxon>Pseudomonadales</taxon>
        <taxon>Marinobacteraceae</taxon>
        <taxon>Marinobacter</taxon>
    </lineage>
</organism>
<dbReference type="InterPro" id="IPR013655">
    <property type="entry name" value="PAS_fold_3"/>
</dbReference>
<evidence type="ECO:0000313" key="2">
    <source>
        <dbReference type="EMBL" id="HAC26305.1"/>
    </source>
</evidence>
<evidence type="ECO:0000259" key="1">
    <source>
        <dbReference type="Pfam" id="PF08447"/>
    </source>
</evidence>
<accession>A0A3B8WI23</accession>
<protein>
    <submittedName>
        <fullName evidence="2">Chemotaxis protein</fullName>
    </submittedName>
</protein>
<reference evidence="2 3" key="1">
    <citation type="journal article" date="2018" name="Nat. Biotechnol.">
        <title>A standardized bacterial taxonomy based on genome phylogeny substantially revises the tree of life.</title>
        <authorList>
            <person name="Parks D.H."/>
            <person name="Chuvochina M."/>
            <person name="Waite D.W."/>
            <person name="Rinke C."/>
            <person name="Skarshewski A."/>
            <person name="Chaumeil P.A."/>
            <person name="Hugenholtz P."/>
        </authorList>
    </citation>
    <scope>NUCLEOTIDE SEQUENCE [LARGE SCALE GENOMIC DNA]</scope>
    <source>
        <strain evidence="2">UBA9049</strain>
    </source>
</reference>